<dbReference type="SMART" id="SM00320">
    <property type="entry name" value="WD40"/>
    <property type="match status" value="4"/>
</dbReference>
<gene>
    <name evidence="4" type="ORF">CHC_T00005388001</name>
</gene>
<evidence type="ECO:0000313" key="4">
    <source>
        <dbReference type="EMBL" id="CDF77526.1"/>
    </source>
</evidence>
<keyword evidence="1 3" id="KW-0853">WD repeat</keyword>
<reference evidence="5" key="1">
    <citation type="journal article" date="2013" name="Proc. Natl. Acad. Sci. U.S.A.">
        <title>Genome structure and metabolic features in the red seaweed Chondrus crispus shed light on evolution of the Archaeplastida.</title>
        <authorList>
            <person name="Collen J."/>
            <person name="Porcel B."/>
            <person name="Carre W."/>
            <person name="Ball S.G."/>
            <person name="Chaparro C."/>
            <person name="Tonon T."/>
            <person name="Barbeyron T."/>
            <person name="Michel G."/>
            <person name="Noel B."/>
            <person name="Valentin K."/>
            <person name="Elias M."/>
            <person name="Artiguenave F."/>
            <person name="Arun A."/>
            <person name="Aury J.M."/>
            <person name="Barbosa-Neto J.F."/>
            <person name="Bothwell J.H."/>
            <person name="Bouget F.Y."/>
            <person name="Brillet L."/>
            <person name="Cabello-Hurtado F."/>
            <person name="Capella-Gutierrez S."/>
            <person name="Charrier B."/>
            <person name="Cladiere L."/>
            <person name="Cock J.M."/>
            <person name="Coelho S.M."/>
            <person name="Colleoni C."/>
            <person name="Czjzek M."/>
            <person name="Da Silva C."/>
            <person name="Delage L."/>
            <person name="Denoeud F."/>
            <person name="Deschamps P."/>
            <person name="Dittami S.M."/>
            <person name="Gabaldon T."/>
            <person name="Gachon C.M."/>
            <person name="Groisillier A."/>
            <person name="Herve C."/>
            <person name="Jabbari K."/>
            <person name="Katinka M."/>
            <person name="Kloareg B."/>
            <person name="Kowalczyk N."/>
            <person name="Labadie K."/>
            <person name="Leblanc C."/>
            <person name="Lopez P.J."/>
            <person name="McLachlan D.H."/>
            <person name="Meslet-Cladiere L."/>
            <person name="Moustafa A."/>
            <person name="Nehr Z."/>
            <person name="Nyvall Collen P."/>
            <person name="Panaud O."/>
            <person name="Partensky F."/>
            <person name="Poulain J."/>
            <person name="Rensing S.A."/>
            <person name="Rousvoal S."/>
            <person name="Samson G."/>
            <person name="Symeonidi A."/>
            <person name="Weissenbach J."/>
            <person name="Zambounis A."/>
            <person name="Wincker P."/>
            <person name="Boyen C."/>
        </authorList>
    </citation>
    <scope>NUCLEOTIDE SEQUENCE [LARGE SCALE GENOMIC DNA]</scope>
    <source>
        <strain evidence="5">cv. Stackhouse</strain>
    </source>
</reference>
<keyword evidence="5" id="KW-1185">Reference proteome</keyword>
<feature type="repeat" description="WD" evidence="3">
    <location>
        <begin position="256"/>
        <end position="297"/>
    </location>
</feature>
<dbReference type="STRING" id="2769.S0F2Y6"/>
<dbReference type="OrthoDB" id="2306at2759"/>
<name>S0F2Y6_CHOCR</name>
<evidence type="ECO:0000256" key="2">
    <source>
        <dbReference type="ARBA" id="ARBA00022737"/>
    </source>
</evidence>
<dbReference type="GO" id="GO:0030864">
    <property type="term" value="C:cortical actin cytoskeleton"/>
    <property type="evidence" value="ECO:0007669"/>
    <property type="project" value="TreeGrafter"/>
</dbReference>
<evidence type="ECO:0000313" key="5">
    <source>
        <dbReference type="Proteomes" id="UP000012073"/>
    </source>
</evidence>
<protein>
    <submittedName>
        <fullName evidence="4">Uncharacterized protein</fullName>
    </submittedName>
</protein>
<dbReference type="RefSeq" id="XP_005717310.1">
    <property type="nucleotide sequence ID" value="XM_005717253.1"/>
</dbReference>
<dbReference type="SUPFAM" id="SSF50978">
    <property type="entry name" value="WD40 repeat-like"/>
    <property type="match status" value="1"/>
</dbReference>
<dbReference type="KEGG" id="ccp:CHC_T00005388001"/>
<feature type="repeat" description="WD" evidence="3">
    <location>
        <begin position="299"/>
        <end position="331"/>
    </location>
</feature>
<dbReference type="AlphaFoldDB" id="S0F2Y6"/>
<organism evidence="4 5">
    <name type="scientific">Chondrus crispus</name>
    <name type="common">Carrageen Irish moss</name>
    <name type="synonym">Polymorpha crispa</name>
    <dbReference type="NCBI Taxonomy" id="2769"/>
    <lineage>
        <taxon>Eukaryota</taxon>
        <taxon>Rhodophyta</taxon>
        <taxon>Florideophyceae</taxon>
        <taxon>Rhodymeniophycidae</taxon>
        <taxon>Gigartinales</taxon>
        <taxon>Gigartinaceae</taxon>
        <taxon>Chondrus</taxon>
    </lineage>
</organism>
<dbReference type="GO" id="GO:0030042">
    <property type="term" value="P:actin filament depolymerization"/>
    <property type="evidence" value="ECO:0007669"/>
    <property type="project" value="TreeGrafter"/>
</dbReference>
<dbReference type="Pfam" id="PF00400">
    <property type="entry name" value="WD40"/>
    <property type="match status" value="2"/>
</dbReference>
<dbReference type="InterPro" id="IPR015943">
    <property type="entry name" value="WD40/YVTN_repeat-like_dom_sf"/>
</dbReference>
<dbReference type="Gene3D" id="2.130.10.10">
    <property type="entry name" value="YVTN repeat-like/Quinoprotein amine dehydrogenase"/>
    <property type="match status" value="1"/>
</dbReference>
<dbReference type="EMBL" id="HG001843">
    <property type="protein sequence ID" value="CDF77526.1"/>
    <property type="molecule type" value="Genomic_DNA"/>
</dbReference>
<dbReference type="PANTHER" id="PTHR19856:SF0">
    <property type="entry name" value="WD REPEAT-CONTAINING PROTEIN 1"/>
    <property type="match status" value="1"/>
</dbReference>
<evidence type="ECO:0000256" key="1">
    <source>
        <dbReference type="ARBA" id="ARBA00022574"/>
    </source>
</evidence>
<dbReference type="Gramene" id="CDF77526">
    <property type="protein sequence ID" value="CDF77526"/>
    <property type="gene ID" value="CHC_T00005388001"/>
</dbReference>
<keyword evidence="2" id="KW-0677">Repeat</keyword>
<dbReference type="GeneID" id="17325026"/>
<dbReference type="InterPro" id="IPR036322">
    <property type="entry name" value="WD40_repeat_dom_sf"/>
</dbReference>
<dbReference type="PROSITE" id="PS50082">
    <property type="entry name" value="WD_REPEATS_2"/>
    <property type="match status" value="2"/>
</dbReference>
<dbReference type="GO" id="GO:0051015">
    <property type="term" value="F:actin filament binding"/>
    <property type="evidence" value="ECO:0007669"/>
    <property type="project" value="TreeGrafter"/>
</dbReference>
<evidence type="ECO:0000256" key="3">
    <source>
        <dbReference type="PROSITE-ProRule" id="PRU00221"/>
    </source>
</evidence>
<proteinExistence type="predicted"/>
<dbReference type="PROSITE" id="PS50294">
    <property type="entry name" value="WD_REPEATS_REGION"/>
    <property type="match status" value="2"/>
</dbReference>
<dbReference type="PANTHER" id="PTHR19856">
    <property type="entry name" value="WD-REPEATCONTAINING PROTEIN WDR1"/>
    <property type="match status" value="1"/>
</dbReference>
<dbReference type="Proteomes" id="UP000012073">
    <property type="component" value="Unassembled WGS sequence"/>
</dbReference>
<dbReference type="InterPro" id="IPR001680">
    <property type="entry name" value="WD40_rpt"/>
</dbReference>
<sequence>MDMQVGCTLLPKTDEIVSVSLRSEILITNQSADKPKLVLRGHSKQIVGMAAVANKLYSADYSGLMVAWDNDVGPSDLHFNGKGPANAVCALDANDKIVANVGQDGKIFITPTSTLTFDKPLTVKGGGVGITVPRSSSAPFSAVMINETRMVAVDPQGKSIAAELKLENSHTGCCVAVTSDGSLIAVGIEISGGSGELQFFTFNRSSFSPAGEAIRMPSPPNRIAFSPDKEFIAVGEKSRRVKIYNATTRASVTGGGNVHTARVDAICFSQDGKRIASGGLDGSVAVWPVNSEDEPAKLKTAHRNGVTGIAFSSAGCIVTAGGDSCLRSWTL</sequence>
<dbReference type="PhylomeDB" id="S0F2Y6"/>
<accession>S0F2Y6</accession>